<dbReference type="CDD" id="cd04731">
    <property type="entry name" value="HisF"/>
    <property type="match status" value="1"/>
</dbReference>
<dbReference type="InterPro" id="IPR013785">
    <property type="entry name" value="Aldolase_TIM"/>
</dbReference>
<feature type="region of interest" description="PRFAR binding" evidence="14">
    <location>
        <begin position="425"/>
        <end position="426"/>
    </location>
</feature>
<evidence type="ECO:0000256" key="10">
    <source>
        <dbReference type="ARBA" id="ARBA00055946"/>
    </source>
</evidence>
<feature type="region of interest" description="PRFAR binding" evidence="14">
    <location>
        <begin position="589"/>
        <end position="590"/>
    </location>
</feature>
<feature type="binding site" evidence="14">
    <location>
        <position position="392"/>
    </location>
    <ligand>
        <name>substrate</name>
    </ligand>
</feature>
<evidence type="ECO:0000256" key="14">
    <source>
        <dbReference type="PIRSR" id="PIRSR036936-2"/>
    </source>
</evidence>
<evidence type="ECO:0000256" key="5">
    <source>
        <dbReference type="ARBA" id="ARBA00023102"/>
    </source>
</evidence>
<dbReference type="GO" id="GO:0000107">
    <property type="term" value="F:imidazoleglycerol-phosphate synthase activity"/>
    <property type="evidence" value="ECO:0007669"/>
    <property type="project" value="UniProtKB-UniRule"/>
</dbReference>
<dbReference type="RefSeq" id="XP_002421546.1">
    <property type="nucleotide sequence ID" value="XM_002421501.1"/>
</dbReference>
<dbReference type="InterPro" id="IPR010139">
    <property type="entry name" value="Imidazole-glycPsynth_HisH"/>
</dbReference>
<dbReference type="GO" id="GO:0016829">
    <property type="term" value="F:lyase activity"/>
    <property type="evidence" value="ECO:0007669"/>
    <property type="project" value="UniProtKB-KW"/>
</dbReference>
<dbReference type="Pfam" id="PF00977">
    <property type="entry name" value="His_biosynth"/>
    <property type="match status" value="1"/>
</dbReference>
<feature type="binding site" evidence="14">
    <location>
        <position position="534"/>
    </location>
    <ligand>
        <name>substrate</name>
    </ligand>
</feature>
<dbReference type="InterPro" id="IPR050064">
    <property type="entry name" value="IGPS_HisA/HisF"/>
</dbReference>
<comment type="catalytic activity">
    <reaction evidence="9 12">
        <text>L-glutamine + H2O = L-glutamate + NH4(+)</text>
        <dbReference type="Rhea" id="RHEA:15889"/>
        <dbReference type="ChEBI" id="CHEBI:15377"/>
        <dbReference type="ChEBI" id="CHEBI:28938"/>
        <dbReference type="ChEBI" id="CHEBI:29985"/>
        <dbReference type="ChEBI" id="CHEBI:58359"/>
        <dbReference type="EC" id="3.5.1.2"/>
    </reaction>
</comment>
<evidence type="ECO:0000256" key="15">
    <source>
        <dbReference type="RuleBase" id="RU003657"/>
    </source>
</evidence>
<evidence type="ECO:0000256" key="16">
    <source>
        <dbReference type="SAM" id="MobiDB-lite"/>
    </source>
</evidence>
<dbReference type="AlphaFoldDB" id="B9WJS1"/>
<dbReference type="eggNOG" id="KOG0623">
    <property type="taxonomic scope" value="Eukaryota"/>
</dbReference>
<keyword evidence="4 12" id="KW-0315">Glutamine amidotransferase</keyword>
<feature type="compositionally biased region" description="Low complexity" evidence="16">
    <location>
        <begin position="260"/>
        <end position="272"/>
    </location>
</feature>
<evidence type="ECO:0000313" key="18">
    <source>
        <dbReference type="CGD" id="CAL0000165225"/>
    </source>
</evidence>
<dbReference type="PANTHER" id="PTHR21235">
    <property type="entry name" value="IMIDAZOLE GLYCEROL PHOSPHATE SYNTHASE SUBUNIT HISF/H IGP SYNTHASE SUBUNIT HISF/H"/>
    <property type="match status" value="1"/>
</dbReference>
<dbReference type="InterPro" id="IPR011060">
    <property type="entry name" value="RibuloseP-bd_barrel"/>
</dbReference>
<accession>B9WJS1</accession>
<dbReference type="KEGG" id="cdu:CD36_73390"/>
<keyword evidence="6 12" id="KW-0456">Lyase</keyword>
<feature type="domain" description="Glutamine amidotransferase" evidence="17">
    <location>
        <begin position="7"/>
        <end position="240"/>
    </location>
</feature>
<evidence type="ECO:0000256" key="9">
    <source>
        <dbReference type="ARBA" id="ARBA00049534"/>
    </source>
</evidence>
<dbReference type="InterPro" id="IPR004651">
    <property type="entry name" value="HisF"/>
</dbReference>
<evidence type="ECO:0000256" key="12">
    <source>
        <dbReference type="PIRNR" id="PIRNR036936"/>
    </source>
</evidence>
<feature type="active site" description="For GATase activity" evidence="13">
    <location>
        <position position="237"/>
    </location>
</feature>
<dbReference type="HOGENOM" id="CLU_037550_0_0_1"/>
<comment type="function">
    <text evidence="10 12">IGPS catalyzes the conversion of PRFAR and glutamine to IGP, AICAR and glutamate. The glutaminase domain produces the ammonia necessary for the cyclase domain to produce IGP and AICAR from PRFAR. The ammonia is channeled to the active site of the cyclase domain.</text>
</comment>
<dbReference type="Gene3D" id="3.40.50.880">
    <property type="match status" value="1"/>
</dbReference>
<gene>
    <name evidence="19" type="primary">HIS7</name>
    <name evidence="18" type="ordered locus">Cd36_73390</name>
    <name evidence="19" type="ORF">CD36_73390</name>
</gene>
<dbReference type="Gene3D" id="3.20.20.70">
    <property type="entry name" value="Aldolase class I"/>
    <property type="match status" value="1"/>
</dbReference>
<evidence type="ECO:0000313" key="19">
    <source>
        <dbReference type="EMBL" id="CAX40888.1"/>
    </source>
</evidence>
<dbReference type="GeneID" id="8049106"/>
<keyword evidence="3 12" id="KW-0378">Hydrolase</keyword>
<feature type="active site" description="For GATase activity" evidence="13">
    <location>
        <position position="235"/>
    </location>
</feature>
<sequence>MTKIIHIIDVESGNLQSLSNAIKRINPNYIIKFIHNEQDFINYQFEIEKLIFPGVGNYGYFIQQLYKRGLINHIKSYINQDRPLMGICVGLQSFFIESEENPEINGLGLLDNNNDLKLYKFNNNDPIFKSKGIKKSVPHIGWNKIHNIIHHNNNNNNNNSNSNNEFEDLSLYGLNTIDKYYFVHSYGAIIKNNDIENKIIPQLSLNGWDFAISQYGSEKFIAAISKNNLFATQFHPEKSGIVGLKIIKHFLNGEKYPPINNNNNNNNNGNKNSRSNTDLNIETTLTGLTRRIIACLDVRTNDDGDLVVTKGDQYNVREQQSSSSKISENSNQVRNLGKPVELATKYYNQGADEITFLNITSFRNSPLKDLPMLQVLRKSAETIFVPLTVGGGIKDLYDSETKKIIPAVDIAHLYFQSGADKISIGSDAVIIAENYYANNQIPLGTSSIETISSKFGNQAVVISVDPKRKYIKNPQLDTTMETIKIIDPLQYGPNGEQYCYYQVTSQGGRKLHELGALELCLACEKLGAGEILLNSIDNDGSNKGFNLQLLQQIKSHVSIPVIASSGAGNPQHFQQVFEMDCGIDAALGAGIFHRGEYTVNEVKKYLQQEAKMDVRLDDDLEL</sequence>
<dbReference type="PANTHER" id="PTHR21235:SF2">
    <property type="entry name" value="IMIDAZOLE GLYCEROL PHOSPHATE SYNTHASE HISHF"/>
    <property type="match status" value="1"/>
</dbReference>
<feature type="active site" evidence="13">
    <location>
        <position position="297"/>
    </location>
</feature>
<dbReference type="CGD" id="CAL0000165225">
    <property type="gene designation" value="Cd36_73390"/>
</dbReference>
<dbReference type="NCBIfam" id="TIGR01855">
    <property type="entry name" value="IMP_synth_hisH"/>
    <property type="match status" value="1"/>
</dbReference>
<evidence type="ECO:0000256" key="4">
    <source>
        <dbReference type="ARBA" id="ARBA00022962"/>
    </source>
</evidence>
<dbReference type="InterPro" id="IPR014640">
    <property type="entry name" value="IGPS_HisHF"/>
</dbReference>
<protein>
    <recommendedName>
        <fullName evidence="12">Imidazole glycerol phosphate synthase hisHF</fullName>
    </recommendedName>
    <domain>
        <recommendedName>
            <fullName evidence="12">Glutaminase</fullName>
            <ecNumber evidence="12">3.5.1.2</ecNumber>
        </recommendedName>
    </domain>
    <domain>
        <recommendedName>
            <fullName evidence="12">Cyclase</fullName>
        </recommendedName>
    </domain>
</protein>
<dbReference type="UniPathway" id="UPA00031">
    <property type="reaction ID" value="UER00010"/>
</dbReference>
<dbReference type="GO" id="GO:0000105">
    <property type="term" value="P:L-histidine biosynthetic process"/>
    <property type="evidence" value="ECO:0007669"/>
    <property type="project" value="UniProtKB-UniRule"/>
</dbReference>
<dbReference type="FunFam" id="3.20.20.70:FF:000094">
    <property type="entry name" value="Imidazole glycerol phosphate synthase hisHF"/>
    <property type="match status" value="1"/>
</dbReference>
<comment type="pathway">
    <text evidence="1 12">Amino-acid biosynthesis; L-histidine biosynthesis; L-histidine from 5-phospho-alpha-D-ribose 1-diphosphate: step 5/9.</text>
</comment>
<comment type="similarity">
    <text evidence="11 12">In the C-terminal section; belongs to the HisA/HisF family.</text>
</comment>
<feature type="binding site" description="covalent" evidence="14">
    <location>
        <position position="88"/>
    </location>
    <ligand>
        <name>L-glutamine</name>
        <dbReference type="ChEBI" id="CHEBI:58359"/>
    </ligand>
</feature>
<dbReference type="InterPro" id="IPR017926">
    <property type="entry name" value="GATASE"/>
</dbReference>
<dbReference type="EMBL" id="FM992694">
    <property type="protein sequence ID" value="CAX40888.1"/>
    <property type="molecule type" value="Genomic_DNA"/>
</dbReference>
<feature type="active site" evidence="13">
    <location>
        <position position="465"/>
    </location>
</feature>
<evidence type="ECO:0000256" key="3">
    <source>
        <dbReference type="ARBA" id="ARBA00022801"/>
    </source>
</evidence>
<keyword evidence="5 12" id="KW-0368">Histidine biosynthesis</keyword>
<dbReference type="GO" id="GO:0004359">
    <property type="term" value="F:glutaminase activity"/>
    <property type="evidence" value="ECO:0007669"/>
    <property type="project" value="UniProtKB-EC"/>
</dbReference>
<feature type="region of interest" description="Disordered" evidence="16">
    <location>
        <begin position="257"/>
        <end position="277"/>
    </location>
</feature>
<evidence type="ECO:0000259" key="17">
    <source>
        <dbReference type="Pfam" id="PF00117"/>
    </source>
</evidence>
<evidence type="ECO:0000256" key="7">
    <source>
        <dbReference type="ARBA" id="ARBA00023268"/>
    </source>
</evidence>
<dbReference type="EC" id="3.5.1.2" evidence="12"/>
<evidence type="ECO:0000256" key="2">
    <source>
        <dbReference type="ARBA" id="ARBA00022605"/>
    </source>
</evidence>
<evidence type="ECO:0000256" key="6">
    <source>
        <dbReference type="ARBA" id="ARBA00023239"/>
    </source>
</evidence>
<keyword evidence="7 12" id="KW-0511">Multifunctional enzyme</keyword>
<reference evidence="19 20" key="1">
    <citation type="journal article" date="2009" name="Genome Res.">
        <title>Comparative genomics of the fungal pathogens Candida dubliniensis and Candida albicans.</title>
        <authorList>
            <person name="Jackson A.P."/>
            <person name="Gamble J.A."/>
            <person name="Yeomans T."/>
            <person name="Moran G.P."/>
            <person name="Saunders D."/>
            <person name="Harris D."/>
            <person name="Aslett M."/>
            <person name="Barrell J.F."/>
            <person name="Butler G."/>
            <person name="Citiulo F."/>
            <person name="Coleman D.C."/>
            <person name="de Groot P.W.J."/>
            <person name="Goodwin T.J."/>
            <person name="Quail M.A."/>
            <person name="McQuillan J."/>
            <person name="Munro C.A."/>
            <person name="Pain A."/>
            <person name="Poulter R.T."/>
            <person name="Rajandream M.A."/>
            <person name="Renauld H."/>
            <person name="Spiering M.J."/>
            <person name="Tivey A."/>
            <person name="Gow N.A.R."/>
            <person name="Barrell B."/>
            <person name="Sullivan D.J."/>
            <person name="Berriman M."/>
        </authorList>
    </citation>
    <scope>NUCLEOTIDE SEQUENCE [LARGE SCALE GENOMIC DNA]</scope>
    <source>
        <strain evidence="20">CD36 / ATCC MYA-646 / CBS 7987 / NCPF 3949 / NRRL Y-17841</strain>
    </source>
</reference>
<dbReference type="OrthoDB" id="10254903at2759"/>
<keyword evidence="20" id="KW-1185">Reference proteome</keyword>
<dbReference type="NCBIfam" id="TIGR00735">
    <property type="entry name" value="hisF"/>
    <property type="match status" value="1"/>
</dbReference>
<feature type="region of interest" description="PRFAR binding" evidence="14">
    <location>
        <begin position="539"/>
        <end position="540"/>
    </location>
</feature>
<evidence type="ECO:0000256" key="11">
    <source>
        <dbReference type="ARBA" id="ARBA00061106"/>
    </source>
</evidence>
<organism evidence="19 20">
    <name type="scientific">Candida dubliniensis (strain CD36 / ATCC MYA-646 / CBS 7987 / NCPF 3949 / NRRL Y-17841)</name>
    <name type="common">Yeast</name>
    <dbReference type="NCBI Taxonomy" id="573826"/>
    <lineage>
        <taxon>Eukaryota</taxon>
        <taxon>Fungi</taxon>
        <taxon>Dikarya</taxon>
        <taxon>Ascomycota</taxon>
        <taxon>Saccharomycotina</taxon>
        <taxon>Pichiomycetes</taxon>
        <taxon>Debaryomycetaceae</taxon>
        <taxon>Candida/Lodderomyces clade</taxon>
        <taxon>Candida</taxon>
    </lineage>
</organism>
<dbReference type="PIRSF" id="PIRSF036936">
    <property type="entry name" value="IGPS_HisHF"/>
    <property type="match status" value="1"/>
</dbReference>
<evidence type="ECO:0000256" key="13">
    <source>
        <dbReference type="PIRSR" id="PIRSR036936-1"/>
    </source>
</evidence>
<name>B9WJS1_CANDC</name>
<dbReference type="SUPFAM" id="SSF51366">
    <property type="entry name" value="Ribulose-phoshate binding barrel"/>
    <property type="match status" value="1"/>
</dbReference>
<feature type="active site" description="For GATase activity" evidence="13">
    <location>
        <position position="88"/>
    </location>
</feature>
<feature type="region of interest" description="PRFAR binding" evidence="14">
    <location>
        <begin position="565"/>
        <end position="566"/>
    </location>
</feature>
<comment type="catalytic activity">
    <reaction evidence="8 12">
        <text>5-[(5-phospho-1-deoxy-D-ribulos-1-ylimino)methylamino]-1-(5-phospho-beta-D-ribosyl)imidazole-4-carboxamide + L-glutamine = D-erythro-1-(imidazol-4-yl)glycerol 3-phosphate + 5-amino-1-(5-phospho-beta-D-ribosyl)imidazole-4-carboxamide + L-glutamate + H(+)</text>
        <dbReference type="Rhea" id="RHEA:24793"/>
        <dbReference type="ChEBI" id="CHEBI:15378"/>
        <dbReference type="ChEBI" id="CHEBI:29985"/>
        <dbReference type="ChEBI" id="CHEBI:58278"/>
        <dbReference type="ChEBI" id="CHEBI:58359"/>
        <dbReference type="ChEBI" id="CHEBI:58475"/>
        <dbReference type="ChEBI" id="CHEBI:58525"/>
        <dbReference type="EC" id="4.3.2.10"/>
    </reaction>
</comment>
<evidence type="ECO:0000313" key="20">
    <source>
        <dbReference type="Proteomes" id="UP000002605"/>
    </source>
</evidence>
<comment type="similarity">
    <text evidence="15">Belongs to the HisA/HisF family.</text>
</comment>
<dbReference type="Pfam" id="PF00117">
    <property type="entry name" value="GATase"/>
    <property type="match status" value="1"/>
</dbReference>
<dbReference type="SUPFAM" id="SSF52317">
    <property type="entry name" value="Class I glutamine amidotransferase-like"/>
    <property type="match status" value="1"/>
</dbReference>
<dbReference type="Proteomes" id="UP000002605">
    <property type="component" value="Chromosome 7"/>
</dbReference>
<keyword evidence="2 12" id="KW-0028">Amino-acid biosynthesis</keyword>
<evidence type="ECO:0000256" key="8">
    <source>
        <dbReference type="ARBA" id="ARBA00047838"/>
    </source>
</evidence>
<proteinExistence type="inferred from homology"/>
<dbReference type="InterPro" id="IPR029062">
    <property type="entry name" value="Class_I_gatase-like"/>
</dbReference>
<dbReference type="InterPro" id="IPR006062">
    <property type="entry name" value="His_biosynth"/>
</dbReference>
<feature type="region of interest" description="PRFAR binding" evidence="14">
    <location>
        <begin position="463"/>
        <end position="465"/>
    </location>
</feature>
<dbReference type="PROSITE" id="PS51273">
    <property type="entry name" value="GATASE_TYPE_1"/>
    <property type="match status" value="1"/>
</dbReference>
<evidence type="ECO:0000256" key="1">
    <source>
        <dbReference type="ARBA" id="ARBA00005091"/>
    </source>
</evidence>